<comment type="caution">
    <text evidence="1">The sequence shown here is derived from an EMBL/GenBank/DDBJ whole genome shotgun (WGS) entry which is preliminary data.</text>
</comment>
<organism evidence="1 2">
    <name type="scientific">Stakelama sediminis</name>
    <dbReference type="NCBI Taxonomy" id="463200"/>
    <lineage>
        <taxon>Bacteria</taxon>
        <taxon>Pseudomonadati</taxon>
        <taxon>Pseudomonadota</taxon>
        <taxon>Alphaproteobacteria</taxon>
        <taxon>Sphingomonadales</taxon>
        <taxon>Sphingomonadaceae</taxon>
        <taxon>Stakelama</taxon>
    </lineage>
</organism>
<accession>A0A840YUN2</accession>
<keyword evidence="2" id="KW-1185">Reference proteome</keyword>
<reference evidence="1 2" key="1">
    <citation type="submission" date="2020-08" db="EMBL/GenBank/DDBJ databases">
        <title>Genomic Encyclopedia of Type Strains, Phase IV (KMG-IV): sequencing the most valuable type-strain genomes for metagenomic binning, comparative biology and taxonomic classification.</title>
        <authorList>
            <person name="Goeker M."/>
        </authorList>
    </citation>
    <scope>NUCLEOTIDE SEQUENCE [LARGE SCALE GENOMIC DNA]</scope>
    <source>
        <strain evidence="1 2">DSM 27203</strain>
    </source>
</reference>
<dbReference type="Proteomes" id="UP000554342">
    <property type="component" value="Unassembled WGS sequence"/>
</dbReference>
<sequence length="135" mass="14911">MKEAVALLMMAFATDQADLPSLKTAMDWDALPPLPYQTRPVVTPQMTQYVAQEMATEHCPMPPRINGQHVITVKVAVMLSGDGTIRATIPHAINCATVEQYTAGLVTGFARNNLLLPAEAPETWYRTSVVYSWKH</sequence>
<protein>
    <recommendedName>
        <fullName evidence="3">TonB C-terminal domain-containing protein</fullName>
    </recommendedName>
</protein>
<evidence type="ECO:0000313" key="2">
    <source>
        <dbReference type="Proteomes" id="UP000554342"/>
    </source>
</evidence>
<dbReference type="AlphaFoldDB" id="A0A840YUN2"/>
<dbReference type="RefSeq" id="WP_246359644.1">
    <property type="nucleotide sequence ID" value="NZ_BAABIF010000004.1"/>
</dbReference>
<evidence type="ECO:0000313" key="1">
    <source>
        <dbReference type="EMBL" id="MBB5717343.1"/>
    </source>
</evidence>
<proteinExistence type="predicted"/>
<dbReference type="EMBL" id="JACIJI010000001">
    <property type="protein sequence ID" value="MBB5717343.1"/>
    <property type="molecule type" value="Genomic_DNA"/>
</dbReference>
<name>A0A840YUN2_9SPHN</name>
<gene>
    <name evidence="1" type="ORF">FHR23_000250</name>
</gene>
<evidence type="ECO:0008006" key="3">
    <source>
        <dbReference type="Google" id="ProtNLM"/>
    </source>
</evidence>